<dbReference type="OrthoDB" id="27885at2157"/>
<organism evidence="3 4">
    <name type="scientific">Halorarum halophilum</name>
    <dbReference type="NCBI Taxonomy" id="2743090"/>
    <lineage>
        <taxon>Archaea</taxon>
        <taxon>Methanobacteriati</taxon>
        <taxon>Methanobacteriota</taxon>
        <taxon>Stenosarchaea group</taxon>
        <taxon>Halobacteria</taxon>
        <taxon>Halobacteriales</taxon>
        <taxon>Haloferacaceae</taxon>
        <taxon>Halorarum</taxon>
    </lineage>
</organism>
<dbReference type="Proteomes" id="UP000509750">
    <property type="component" value="Chromosome"/>
</dbReference>
<keyword evidence="4" id="KW-1185">Reference proteome</keyword>
<feature type="domain" description="DUF7343" evidence="2">
    <location>
        <begin position="69"/>
        <end position="128"/>
    </location>
</feature>
<gene>
    <name evidence="3" type="ORF">HUG10_06355</name>
</gene>
<dbReference type="InterPro" id="IPR055767">
    <property type="entry name" value="DUF7343"/>
</dbReference>
<dbReference type="SUPFAM" id="SSF46785">
    <property type="entry name" value="Winged helix' DNA-binding domain"/>
    <property type="match status" value="1"/>
</dbReference>
<dbReference type="InterPro" id="IPR036390">
    <property type="entry name" value="WH_DNA-bd_sf"/>
</dbReference>
<dbReference type="AlphaFoldDB" id="A0A7D5GB92"/>
<evidence type="ECO:0000313" key="3">
    <source>
        <dbReference type="EMBL" id="QLG27185.1"/>
    </source>
</evidence>
<dbReference type="Gene3D" id="1.10.10.10">
    <property type="entry name" value="Winged helix-like DNA-binding domain superfamily/Winged helix DNA-binding domain"/>
    <property type="match status" value="1"/>
</dbReference>
<dbReference type="InterPro" id="IPR036388">
    <property type="entry name" value="WH-like_DNA-bd_sf"/>
</dbReference>
<dbReference type="EMBL" id="CP058529">
    <property type="protein sequence ID" value="QLG27185.1"/>
    <property type="molecule type" value="Genomic_DNA"/>
</dbReference>
<reference evidence="3 4" key="1">
    <citation type="submission" date="2020-07" db="EMBL/GenBank/DDBJ databases">
        <title>Gai3-2, isolated from salt lake.</title>
        <authorList>
            <person name="Cui H."/>
            <person name="Shi X."/>
        </authorList>
    </citation>
    <scope>NUCLEOTIDE SEQUENCE [LARGE SCALE GENOMIC DNA]</scope>
    <source>
        <strain evidence="3 4">Gai3-2</strain>
    </source>
</reference>
<accession>A0A7D5GB92</accession>
<dbReference type="Pfam" id="PF24034">
    <property type="entry name" value="DUF7343"/>
    <property type="match status" value="1"/>
</dbReference>
<evidence type="ECO:0000256" key="1">
    <source>
        <dbReference type="SAM" id="MobiDB-lite"/>
    </source>
</evidence>
<evidence type="ECO:0000259" key="2">
    <source>
        <dbReference type="Pfam" id="PF24034"/>
    </source>
</evidence>
<sequence>MVFELEKLRKLLAEAPSFEATSIVRFVDREESEETPTENSDAEPGTGLFDYDPSELCSRKDFVLKLGVSHDELFCQLVEANGGTLPQKEFATYANLSSSTISRLLQEMEDDGQVVRVPVGREKVVCLPEYAPQNQLSATDDGDDTLRV</sequence>
<proteinExistence type="predicted"/>
<evidence type="ECO:0000313" key="4">
    <source>
        <dbReference type="Proteomes" id="UP000509750"/>
    </source>
</evidence>
<protein>
    <recommendedName>
        <fullName evidence="2">DUF7343 domain-containing protein</fullName>
    </recommendedName>
</protein>
<feature type="region of interest" description="Disordered" evidence="1">
    <location>
        <begin position="29"/>
        <end position="49"/>
    </location>
</feature>
<dbReference type="KEGG" id="halg:HUG10_06355"/>
<dbReference type="GeneID" id="56028438"/>
<name>A0A7D5GB92_9EURY</name>
<dbReference type="RefSeq" id="WP_179168760.1">
    <property type="nucleotide sequence ID" value="NZ_CP058529.1"/>
</dbReference>